<sequence>MWKEMLAMKTGEDHPGTIRVARAAEVLTGVIKDVQDGKRLRRQNYGMCCTCQRGPPGPVGEPGADGSFFIHFDNYQENGKQ</sequence>
<evidence type="ECO:0000313" key="2">
    <source>
        <dbReference type="Proteomes" id="UP000271098"/>
    </source>
</evidence>
<dbReference type="WBParaSite" id="GPUH_0000856401-mRNA-1">
    <property type="protein sequence ID" value="GPUH_0000856401-mRNA-1"/>
    <property type="gene ID" value="GPUH_0000856401"/>
</dbReference>
<evidence type="ECO:0000313" key="1">
    <source>
        <dbReference type="EMBL" id="VDK63470.1"/>
    </source>
</evidence>
<name>A0A183DIL3_9BILA</name>
<dbReference type="AlphaFoldDB" id="A0A183DIL3"/>
<evidence type="ECO:0000313" key="3">
    <source>
        <dbReference type="WBParaSite" id="GPUH_0000856401-mRNA-1"/>
    </source>
</evidence>
<dbReference type="Proteomes" id="UP000271098">
    <property type="component" value="Unassembled WGS sequence"/>
</dbReference>
<protein>
    <submittedName>
        <fullName evidence="3">DnaJ_C domain-containing protein</fullName>
    </submittedName>
</protein>
<reference evidence="1 2" key="2">
    <citation type="submission" date="2018-11" db="EMBL/GenBank/DDBJ databases">
        <authorList>
            <consortium name="Pathogen Informatics"/>
        </authorList>
    </citation>
    <scope>NUCLEOTIDE SEQUENCE [LARGE SCALE GENOMIC DNA]</scope>
</reference>
<gene>
    <name evidence="1" type="ORF">GPUH_LOCUS8555</name>
</gene>
<organism evidence="3">
    <name type="scientific">Gongylonema pulchrum</name>
    <dbReference type="NCBI Taxonomy" id="637853"/>
    <lineage>
        <taxon>Eukaryota</taxon>
        <taxon>Metazoa</taxon>
        <taxon>Ecdysozoa</taxon>
        <taxon>Nematoda</taxon>
        <taxon>Chromadorea</taxon>
        <taxon>Rhabditida</taxon>
        <taxon>Spirurina</taxon>
        <taxon>Spiruromorpha</taxon>
        <taxon>Spiruroidea</taxon>
        <taxon>Gongylonematidae</taxon>
        <taxon>Gongylonema</taxon>
    </lineage>
</organism>
<reference evidence="3" key="1">
    <citation type="submission" date="2016-06" db="UniProtKB">
        <authorList>
            <consortium name="WormBaseParasite"/>
        </authorList>
    </citation>
    <scope>IDENTIFICATION</scope>
</reference>
<accession>A0A183DIL3</accession>
<keyword evidence="2" id="KW-1185">Reference proteome</keyword>
<proteinExistence type="predicted"/>
<dbReference type="EMBL" id="UYRT01025296">
    <property type="protein sequence ID" value="VDK63470.1"/>
    <property type="molecule type" value="Genomic_DNA"/>
</dbReference>